<evidence type="ECO:0000313" key="3">
    <source>
        <dbReference type="Proteomes" id="UP000248349"/>
    </source>
</evidence>
<sequence>MMKGPLVNRALGSLVAMIAAINPGSASSSLSENPLATPDQKILDALAIEIYQNNTFTVLQAEAKLAYQPQGPQTSAFPDQRAAPARDYTRVRSWYVGRG</sequence>
<gene>
    <name evidence="2" type="ORF">BP01DRAFT_358467</name>
</gene>
<dbReference type="RefSeq" id="XP_025429457.1">
    <property type="nucleotide sequence ID" value="XM_025575437.1"/>
</dbReference>
<dbReference type="AlphaFoldDB" id="A0A318Z833"/>
<reference evidence="2 3" key="1">
    <citation type="submission" date="2016-12" db="EMBL/GenBank/DDBJ databases">
        <title>The genomes of Aspergillus section Nigri reveals drivers in fungal speciation.</title>
        <authorList>
            <consortium name="DOE Joint Genome Institute"/>
            <person name="Vesth T.C."/>
            <person name="Nybo J."/>
            <person name="Theobald S."/>
            <person name="Brandl J."/>
            <person name="Frisvad J.C."/>
            <person name="Nielsen K.F."/>
            <person name="Lyhne E.K."/>
            <person name="Kogle M.E."/>
            <person name="Kuo A."/>
            <person name="Riley R."/>
            <person name="Clum A."/>
            <person name="Nolan M."/>
            <person name="Lipzen A."/>
            <person name="Salamov A."/>
            <person name="Henrissat B."/>
            <person name="Wiebenga A."/>
            <person name="De Vries R.P."/>
            <person name="Grigoriev I.V."/>
            <person name="Mortensen U.H."/>
            <person name="Andersen M.R."/>
            <person name="Baker S.E."/>
        </authorList>
    </citation>
    <scope>NUCLEOTIDE SEQUENCE [LARGE SCALE GENOMIC DNA]</scope>
    <source>
        <strain evidence="2 3">JOP 1030-1</strain>
    </source>
</reference>
<dbReference type="OrthoDB" id="3431965at2759"/>
<name>A0A318Z833_9EURO</name>
<proteinExistence type="predicted"/>
<accession>A0A318Z833</accession>
<dbReference type="EMBL" id="KZ821243">
    <property type="protein sequence ID" value="PYH43475.1"/>
    <property type="molecule type" value="Genomic_DNA"/>
</dbReference>
<organism evidence="2 3">
    <name type="scientific">Aspergillus saccharolyticus JOP 1030-1</name>
    <dbReference type="NCBI Taxonomy" id="1450539"/>
    <lineage>
        <taxon>Eukaryota</taxon>
        <taxon>Fungi</taxon>
        <taxon>Dikarya</taxon>
        <taxon>Ascomycota</taxon>
        <taxon>Pezizomycotina</taxon>
        <taxon>Eurotiomycetes</taxon>
        <taxon>Eurotiomycetidae</taxon>
        <taxon>Eurotiales</taxon>
        <taxon>Aspergillaceae</taxon>
        <taxon>Aspergillus</taxon>
        <taxon>Aspergillus subgen. Circumdati</taxon>
    </lineage>
</organism>
<protein>
    <submittedName>
        <fullName evidence="2">Uncharacterized protein</fullName>
    </submittedName>
</protein>
<keyword evidence="3" id="KW-1185">Reference proteome</keyword>
<dbReference type="Proteomes" id="UP000248349">
    <property type="component" value="Unassembled WGS sequence"/>
</dbReference>
<feature type="chain" id="PRO_5016360356" evidence="1">
    <location>
        <begin position="27"/>
        <end position="99"/>
    </location>
</feature>
<dbReference type="GeneID" id="37076665"/>
<keyword evidence="1" id="KW-0732">Signal</keyword>
<evidence type="ECO:0000313" key="2">
    <source>
        <dbReference type="EMBL" id="PYH43475.1"/>
    </source>
</evidence>
<evidence type="ECO:0000256" key="1">
    <source>
        <dbReference type="SAM" id="SignalP"/>
    </source>
</evidence>
<feature type="signal peptide" evidence="1">
    <location>
        <begin position="1"/>
        <end position="26"/>
    </location>
</feature>